<evidence type="ECO:0000313" key="3">
    <source>
        <dbReference type="Proteomes" id="UP000494106"/>
    </source>
</evidence>
<evidence type="ECO:0000256" key="1">
    <source>
        <dbReference type="SAM" id="SignalP"/>
    </source>
</evidence>
<dbReference type="Pfam" id="PF03392">
    <property type="entry name" value="OS-D"/>
    <property type="match status" value="1"/>
</dbReference>
<dbReference type="AlphaFoldDB" id="A0A8S0ZK04"/>
<comment type="caution">
    <text evidence="2">The sequence shown here is derived from an EMBL/GenBank/DDBJ whole genome shotgun (WGS) entry which is preliminary data.</text>
</comment>
<gene>
    <name evidence="2" type="ORF">APLA_LOCUS4535</name>
</gene>
<keyword evidence="1" id="KW-0732">Signal</keyword>
<dbReference type="SUPFAM" id="SSF100910">
    <property type="entry name" value="Chemosensory protein Csp2"/>
    <property type="match status" value="1"/>
</dbReference>
<dbReference type="Gene3D" id="1.10.2080.10">
    <property type="entry name" value="Insect odorant-binding protein A10/Ejaculatory bulb-specific protein 3"/>
    <property type="match status" value="1"/>
</dbReference>
<dbReference type="Proteomes" id="UP000494106">
    <property type="component" value="Unassembled WGS sequence"/>
</dbReference>
<reference evidence="2 3" key="1">
    <citation type="submission" date="2020-04" db="EMBL/GenBank/DDBJ databases">
        <authorList>
            <person name="Wallbank WR R."/>
            <person name="Pardo Diaz C."/>
            <person name="Kozak K."/>
            <person name="Martin S."/>
            <person name="Jiggins C."/>
            <person name="Moest M."/>
            <person name="Warren A I."/>
            <person name="Byers J.R.P. K."/>
            <person name="Montejo-Kovacevich G."/>
            <person name="Yen C E."/>
        </authorList>
    </citation>
    <scope>NUCLEOTIDE SEQUENCE [LARGE SCALE GENOMIC DNA]</scope>
</reference>
<proteinExistence type="predicted"/>
<dbReference type="EMBL" id="CADEBC010000473">
    <property type="protein sequence ID" value="CAB3231668.1"/>
    <property type="molecule type" value="Genomic_DNA"/>
</dbReference>
<name>A0A8S0ZK04_ARCPL</name>
<protein>
    <recommendedName>
        <fullName evidence="4">Chemosensory protein</fullName>
    </recommendedName>
</protein>
<dbReference type="InterPro" id="IPR036682">
    <property type="entry name" value="OS_D_A10/PebIII_sf"/>
</dbReference>
<sequence>MKCICILSFLLALVAVNGETYTTENDDFDIEAAVADLDTLKSMVACVLDTGVCNDVIGNFKKDVPEAVETACIKCTQAQKHIFHVFLLALKNKLPKEYEAFNKKYDSEGKHFAALEAAVANS</sequence>
<evidence type="ECO:0008006" key="4">
    <source>
        <dbReference type="Google" id="ProtNLM"/>
    </source>
</evidence>
<dbReference type="PANTHER" id="PTHR11257">
    <property type="entry name" value="CHEMOSENSORY PROTEIN-RELATED"/>
    <property type="match status" value="1"/>
</dbReference>
<dbReference type="PANTHER" id="PTHR11257:SF13">
    <property type="entry name" value="GEO07322P1"/>
    <property type="match status" value="1"/>
</dbReference>
<accession>A0A8S0ZK04</accession>
<dbReference type="InterPro" id="IPR005055">
    <property type="entry name" value="A10/PebIII"/>
</dbReference>
<feature type="signal peptide" evidence="1">
    <location>
        <begin position="1"/>
        <end position="18"/>
    </location>
</feature>
<keyword evidence="3" id="KW-1185">Reference proteome</keyword>
<evidence type="ECO:0000313" key="2">
    <source>
        <dbReference type="EMBL" id="CAB3231668.1"/>
    </source>
</evidence>
<feature type="chain" id="PRO_5035897237" description="Chemosensory protein" evidence="1">
    <location>
        <begin position="19"/>
        <end position="122"/>
    </location>
</feature>
<dbReference type="OrthoDB" id="7256944at2759"/>
<organism evidence="2 3">
    <name type="scientific">Arctia plantaginis</name>
    <name type="common">Wood tiger moth</name>
    <name type="synonym">Phalaena plantaginis</name>
    <dbReference type="NCBI Taxonomy" id="874455"/>
    <lineage>
        <taxon>Eukaryota</taxon>
        <taxon>Metazoa</taxon>
        <taxon>Ecdysozoa</taxon>
        <taxon>Arthropoda</taxon>
        <taxon>Hexapoda</taxon>
        <taxon>Insecta</taxon>
        <taxon>Pterygota</taxon>
        <taxon>Neoptera</taxon>
        <taxon>Endopterygota</taxon>
        <taxon>Lepidoptera</taxon>
        <taxon>Glossata</taxon>
        <taxon>Ditrysia</taxon>
        <taxon>Noctuoidea</taxon>
        <taxon>Erebidae</taxon>
        <taxon>Arctiinae</taxon>
        <taxon>Arctia</taxon>
    </lineage>
</organism>